<dbReference type="EMBL" id="KM982401">
    <property type="protein sequence ID" value="AKI78829.1"/>
    <property type="molecule type" value="Genomic_DNA"/>
</dbReference>
<evidence type="ECO:0000313" key="1">
    <source>
        <dbReference type="EMBL" id="AKI78829.1"/>
    </source>
</evidence>
<name>A0A0G2Y2V1_MIMIV</name>
<reference evidence="1 2" key="1">
    <citation type="submission" date="2014-10" db="EMBL/GenBank/DDBJ databases">
        <title>Pan-genome analysis of Brazilian lineage A amoebal mimiviruses.</title>
        <authorList>
            <person name="Assis F.L."/>
            <person name="Abrahao J.S."/>
            <person name="Kroon E.G."/>
            <person name="Dornas F.P."/>
            <person name="Andrade K.R."/>
            <person name="Borato P.V.M."/>
            <person name="Pilotto M.R."/>
            <person name="Benamar S."/>
            <person name="LaScola B."/>
            <person name="Colson P."/>
        </authorList>
    </citation>
    <scope>NUCLEOTIDE SEQUENCE [LARGE SCALE GENOMIC DNA]</scope>
    <source>
        <strain evidence="1 2">Oyster</strain>
    </source>
</reference>
<dbReference type="InterPro" id="IPR043908">
    <property type="entry name" value="DUF5769"/>
</dbReference>
<dbReference type="Proteomes" id="UP000241474">
    <property type="component" value="Segment"/>
</dbReference>
<protein>
    <submittedName>
        <fullName evidence="1">Uncharacterized protein</fullName>
    </submittedName>
</protein>
<sequence length="312" mass="37038">MLSSYCNPNEPIPREIPSLKAHIFEYMYQYRNWSKFIDDVKKNHGSIDDLEFTITEFKHVHYMNVARVIVHGVEKFNKCCDNINNNDINLDCELTKNIQKHFQGCSEKIPQIYIYGNFCRSIVSGQLYDNINIMFHDDKCSEMFQQFCIPKNYICRNLQWNWSKGNVRGIDYELNFKGYNDYKVHLFLSWCNDMNIVPDNIYFDVDSLYSTISHENIHFMSSLKSLYPDCNVDKIVQNCTNNKFILLDNTKSPTITHPQPFVFSRNIHLKCINVNKEQHIKFLFLKMKSKGWKCLNEDCETPWCILQKDLLH</sequence>
<organismHost>
    <name type="scientific">Acanthamoeba polyphaga</name>
    <name type="common">Amoeba</name>
    <dbReference type="NCBI Taxonomy" id="5757"/>
</organismHost>
<dbReference type="Pfam" id="PF19073">
    <property type="entry name" value="DUF5769"/>
    <property type="match status" value="2"/>
</dbReference>
<accession>A0A0G2Y2V1</accession>
<proteinExistence type="predicted"/>
<organism evidence="1 2">
    <name type="scientific">Acanthamoeba polyphaga mimivirus</name>
    <name type="common">APMV</name>
    <dbReference type="NCBI Taxonomy" id="212035"/>
    <lineage>
        <taxon>Viruses</taxon>
        <taxon>Varidnaviria</taxon>
        <taxon>Bamfordvirae</taxon>
        <taxon>Nucleocytoviricota</taxon>
        <taxon>Megaviricetes</taxon>
        <taxon>Imitervirales</taxon>
        <taxon>Mimiviridae</taxon>
        <taxon>Megamimivirinae</taxon>
        <taxon>Mimivirus</taxon>
        <taxon>Mimivirus bradfordmassiliense</taxon>
    </lineage>
</organism>
<evidence type="ECO:0000313" key="2">
    <source>
        <dbReference type="Proteomes" id="UP000241474"/>
    </source>
</evidence>